<evidence type="ECO:0000313" key="1">
    <source>
        <dbReference type="EMBL" id="KKK72234.1"/>
    </source>
</evidence>
<protein>
    <submittedName>
        <fullName evidence="1">Uncharacterized protein</fullName>
    </submittedName>
</protein>
<dbReference type="AlphaFoldDB" id="A0A0F9A0T4"/>
<comment type="caution">
    <text evidence="1">The sequence shown here is derived from an EMBL/GenBank/DDBJ whole genome shotgun (WGS) entry which is preliminary data.</text>
</comment>
<reference evidence="1" key="1">
    <citation type="journal article" date="2015" name="Nature">
        <title>Complex archaea that bridge the gap between prokaryotes and eukaryotes.</title>
        <authorList>
            <person name="Spang A."/>
            <person name="Saw J.H."/>
            <person name="Jorgensen S.L."/>
            <person name="Zaremba-Niedzwiedzka K."/>
            <person name="Martijn J."/>
            <person name="Lind A.E."/>
            <person name="van Eijk R."/>
            <person name="Schleper C."/>
            <person name="Guy L."/>
            <person name="Ettema T.J."/>
        </authorList>
    </citation>
    <scope>NUCLEOTIDE SEQUENCE</scope>
</reference>
<organism evidence="1">
    <name type="scientific">marine sediment metagenome</name>
    <dbReference type="NCBI Taxonomy" id="412755"/>
    <lineage>
        <taxon>unclassified sequences</taxon>
        <taxon>metagenomes</taxon>
        <taxon>ecological metagenomes</taxon>
    </lineage>
</organism>
<feature type="non-terminal residue" evidence="1">
    <location>
        <position position="29"/>
    </location>
</feature>
<sequence>MSKEYLKSKEMLEVNELMDEIIKLSELRD</sequence>
<dbReference type="EMBL" id="LAZR01057351">
    <property type="protein sequence ID" value="KKK72234.1"/>
    <property type="molecule type" value="Genomic_DNA"/>
</dbReference>
<name>A0A0F9A0T4_9ZZZZ</name>
<proteinExistence type="predicted"/>
<gene>
    <name evidence="1" type="ORF">LCGC14_2905920</name>
</gene>
<accession>A0A0F9A0T4</accession>